<evidence type="ECO:0000256" key="4">
    <source>
        <dbReference type="ARBA" id="ARBA00023136"/>
    </source>
</evidence>
<protein>
    <recommendedName>
        <fullName evidence="6">G-protein coupled receptors family 1 profile domain-containing protein</fullName>
    </recommendedName>
</protein>
<feature type="transmembrane region" description="Helical" evidence="5">
    <location>
        <begin position="128"/>
        <end position="149"/>
    </location>
</feature>
<dbReference type="Proteomes" id="UP000663828">
    <property type="component" value="Unassembled WGS sequence"/>
</dbReference>
<dbReference type="EMBL" id="CAJNOJ010000157">
    <property type="protein sequence ID" value="CAF1215783.1"/>
    <property type="molecule type" value="Genomic_DNA"/>
</dbReference>
<dbReference type="EMBL" id="CAJNOR010000295">
    <property type="protein sequence ID" value="CAF0870884.1"/>
    <property type="molecule type" value="Genomic_DNA"/>
</dbReference>
<evidence type="ECO:0000313" key="7">
    <source>
        <dbReference type="EMBL" id="CAF0870884.1"/>
    </source>
</evidence>
<evidence type="ECO:0000256" key="2">
    <source>
        <dbReference type="ARBA" id="ARBA00022692"/>
    </source>
</evidence>
<proteinExistence type="predicted"/>
<name>A0A813X5G0_ADIRI</name>
<keyword evidence="3 5" id="KW-1133">Transmembrane helix</keyword>
<dbReference type="Gene3D" id="1.20.1070.10">
    <property type="entry name" value="Rhodopsin 7-helix transmembrane proteins"/>
    <property type="match status" value="1"/>
</dbReference>
<feature type="transmembrane region" description="Helical" evidence="5">
    <location>
        <begin position="259"/>
        <end position="281"/>
    </location>
</feature>
<feature type="transmembrane region" description="Helical" evidence="5">
    <location>
        <begin position="216"/>
        <end position="239"/>
    </location>
</feature>
<keyword evidence="4 5" id="KW-0472">Membrane</keyword>
<keyword evidence="9" id="KW-1185">Reference proteome</keyword>
<evidence type="ECO:0000313" key="9">
    <source>
        <dbReference type="Proteomes" id="UP000663828"/>
    </source>
</evidence>
<dbReference type="PROSITE" id="PS50262">
    <property type="entry name" value="G_PROTEIN_RECEP_F1_2"/>
    <property type="match status" value="1"/>
</dbReference>
<feature type="transmembrane region" description="Helical" evidence="5">
    <location>
        <begin position="90"/>
        <end position="108"/>
    </location>
</feature>
<comment type="subcellular location">
    <subcellularLocation>
        <location evidence="1">Membrane</location>
    </subcellularLocation>
</comment>
<feature type="transmembrane region" description="Helical" evidence="5">
    <location>
        <begin position="48"/>
        <end position="70"/>
    </location>
</feature>
<evidence type="ECO:0000259" key="6">
    <source>
        <dbReference type="PROSITE" id="PS50262"/>
    </source>
</evidence>
<dbReference type="SUPFAM" id="SSF81321">
    <property type="entry name" value="Family A G protein-coupled receptor-like"/>
    <property type="match status" value="1"/>
</dbReference>
<dbReference type="OrthoDB" id="10005787at2759"/>
<feature type="domain" description="G-protein coupled receptors family 1 profile" evidence="6">
    <location>
        <begin position="28"/>
        <end position="279"/>
    </location>
</feature>
<evidence type="ECO:0000256" key="3">
    <source>
        <dbReference type="ARBA" id="ARBA00022989"/>
    </source>
</evidence>
<dbReference type="AlphaFoldDB" id="A0A813X5G0"/>
<dbReference type="Proteomes" id="UP000663852">
    <property type="component" value="Unassembled WGS sequence"/>
</dbReference>
<evidence type="ECO:0000256" key="5">
    <source>
        <dbReference type="SAM" id="Phobius"/>
    </source>
</evidence>
<accession>A0A813X5G0</accession>
<gene>
    <name evidence="8" type="ORF">EDS130_LOCUS26135</name>
    <name evidence="7" type="ORF">XAT740_LOCUS6487</name>
</gene>
<feature type="transmembrane region" description="Helical" evidence="5">
    <location>
        <begin position="12"/>
        <end position="36"/>
    </location>
</feature>
<evidence type="ECO:0000256" key="1">
    <source>
        <dbReference type="ARBA" id="ARBA00004370"/>
    </source>
</evidence>
<sequence length="339" mass="39414">MSTNLLSGIQVGMIRIGLPICLTIGNLSSILGLFVFFQKSMRNNPCIIYLIFYLITNLIYIDFTILSTIFSGYGMDFSIKSPIACCFRMYFSYVFTAIPSYLLIMASLDRMFVSSSNVHMRHRSNKRFVLFIIVFLIIFWSLFHLHAFFTSEIQINYGNRLTCTTRSGISTSFVSYYGLINAIIPIISMSLFGIETLRNISKAHAQIGQRSLDKRLIILLIIQISLYIFLRLPMSTYLIYSQTTKYMIKSSNQTLIEQFVYFIVIFCQFVQVNLSPLMNLISKSFRLELKRTFYRVIHQEHQIHRSLVQTRNGNTIQIQEMMTRQNNTLDKHQLVVRNA</sequence>
<comment type="caution">
    <text evidence="7">The sequence shown here is derived from an EMBL/GenBank/DDBJ whole genome shotgun (WGS) entry which is preliminary data.</text>
</comment>
<reference evidence="7" key="1">
    <citation type="submission" date="2021-02" db="EMBL/GenBank/DDBJ databases">
        <authorList>
            <person name="Nowell W R."/>
        </authorList>
    </citation>
    <scope>NUCLEOTIDE SEQUENCE</scope>
</reference>
<keyword evidence="2 5" id="KW-0812">Transmembrane</keyword>
<organism evidence="7 9">
    <name type="scientific">Adineta ricciae</name>
    <name type="common">Rotifer</name>
    <dbReference type="NCBI Taxonomy" id="249248"/>
    <lineage>
        <taxon>Eukaryota</taxon>
        <taxon>Metazoa</taxon>
        <taxon>Spiralia</taxon>
        <taxon>Gnathifera</taxon>
        <taxon>Rotifera</taxon>
        <taxon>Eurotatoria</taxon>
        <taxon>Bdelloidea</taxon>
        <taxon>Adinetida</taxon>
        <taxon>Adinetidae</taxon>
        <taxon>Adineta</taxon>
    </lineage>
</organism>
<evidence type="ECO:0000313" key="8">
    <source>
        <dbReference type="EMBL" id="CAF1215783.1"/>
    </source>
</evidence>
<dbReference type="InterPro" id="IPR017452">
    <property type="entry name" value="GPCR_Rhodpsn_7TM"/>
</dbReference>
<dbReference type="GO" id="GO:0016020">
    <property type="term" value="C:membrane"/>
    <property type="evidence" value="ECO:0007669"/>
    <property type="project" value="UniProtKB-SubCell"/>
</dbReference>
<feature type="transmembrane region" description="Helical" evidence="5">
    <location>
        <begin position="174"/>
        <end position="195"/>
    </location>
</feature>